<accession>A0A3P6D7N7</accession>
<dbReference type="AlphaFoldDB" id="A0A3P6D7N7"/>
<name>A0A3P6D7N7_BRAOL</name>
<gene>
    <name evidence="1" type="ORF">BOLC2T08392H</name>
</gene>
<protein>
    <submittedName>
        <fullName evidence="1">Uncharacterized protein</fullName>
    </submittedName>
</protein>
<organism evidence="1">
    <name type="scientific">Brassica oleracea</name>
    <name type="common">Wild cabbage</name>
    <dbReference type="NCBI Taxonomy" id="3712"/>
    <lineage>
        <taxon>Eukaryota</taxon>
        <taxon>Viridiplantae</taxon>
        <taxon>Streptophyta</taxon>
        <taxon>Embryophyta</taxon>
        <taxon>Tracheophyta</taxon>
        <taxon>Spermatophyta</taxon>
        <taxon>Magnoliopsida</taxon>
        <taxon>eudicotyledons</taxon>
        <taxon>Gunneridae</taxon>
        <taxon>Pentapetalae</taxon>
        <taxon>rosids</taxon>
        <taxon>malvids</taxon>
        <taxon>Brassicales</taxon>
        <taxon>Brassicaceae</taxon>
        <taxon>Brassiceae</taxon>
        <taxon>Brassica</taxon>
    </lineage>
</organism>
<evidence type="ECO:0000313" key="1">
    <source>
        <dbReference type="EMBL" id="VDD22128.1"/>
    </source>
</evidence>
<dbReference type="EMBL" id="LR031874">
    <property type="protein sequence ID" value="VDD22128.1"/>
    <property type="molecule type" value="Genomic_DNA"/>
</dbReference>
<sequence>MLHEFVDPADIPIILSIRISKTGRRDCFCWDHTKSRLYSVKSGYSVAHDMRRNNTYAPVLEPSSTRLKKSCLEIEGTKEAQALSMASTLKVSSNCREVKIPPLHQR</sequence>
<reference evidence="1" key="1">
    <citation type="submission" date="2018-11" db="EMBL/GenBank/DDBJ databases">
        <authorList>
            <consortium name="Genoscope - CEA"/>
            <person name="William W."/>
        </authorList>
    </citation>
    <scope>NUCLEOTIDE SEQUENCE</scope>
</reference>
<proteinExistence type="predicted"/>